<accession>A0A8H4N4J0</accession>
<evidence type="ECO:0000313" key="1">
    <source>
        <dbReference type="EMBL" id="KAF4302727.1"/>
    </source>
</evidence>
<dbReference type="OrthoDB" id="10675354at2759"/>
<dbReference type="PANTHER" id="PTHR42085:SF1">
    <property type="entry name" value="F-BOX DOMAIN-CONTAINING PROTEIN"/>
    <property type="match status" value="1"/>
</dbReference>
<sequence>MSSRCASFQSSSRFLELPRELRDLIFEEYVWTRHEEKALPQHLDGHSPPLLRNLTATSTQPSQLLGLLLANRQLHNELKEVLFRTVYDKSTQSVAIEAPSQELYWSFASLPYNRCFAIHLRRFTLELLSDEQIADRKWEETFHDRLEESIEAIIDCLPSLEHLSVVFSWEPHVKWVSPKKWTRPTGPSFSSSRLLYYLPKRHGHGQKNACADASQTVSGPPSRLKTLTMSMVVRFMCAKEFPLSINTRKNAFDPQTGELEYSFMDFCSTGFVNEWAMAELKEMMDLVDVVMGDGFWKSTFQNVPKHALVEQLATILAPSTSATAASITTTTSSASATIPSATESTEESTTAITAVVSPNMTMMAMMAM</sequence>
<dbReference type="Proteomes" id="UP000572817">
    <property type="component" value="Unassembled WGS sequence"/>
</dbReference>
<protein>
    <submittedName>
        <fullName evidence="1">Uncharacterized protein</fullName>
    </submittedName>
</protein>
<dbReference type="InterPro" id="IPR038883">
    <property type="entry name" value="AN11006-like"/>
</dbReference>
<comment type="caution">
    <text evidence="1">The sequence shown here is derived from an EMBL/GenBank/DDBJ whole genome shotgun (WGS) entry which is preliminary data.</text>
</comment>
<reference evidence="1" key="1">
    <citation type="submission" date="2020-04" db="EMBL/GenBank/DDBJ databases">
        <title>Genome Assembly and Annotation of Botryosphaeria dothidea sdau 11-99, a Latent Pathogen of Apple Fruit Ring Rot in China.</title>
        <authorList>
            <person name="Yu C."/>
            <person name="Diao Y."/>
            <person name="Lu Q."/>
            <person name="Zhao J."/>
            <person name="Cui S."/>
            <person name="Peng C."/>
            <person name="He B."/>
            <person name="Liu H."/>
        </authorList>
    </citation>
    <scope>NUCLEOTIDE SEQUENCE [LARGE SCALE GENOMIC DNA]</scope>
    <source>
        <strain evidence="1">Sdau11-99</strain>
    </source>
</reference>
<dbReference type="AlphaFoldDB" id="A0A8H4N4J0"/>
<keyword evidence="2" id="KW-1185">Reference proteome</keyword>
<organism evidence="1 2">
    <name type="scientific">Botryosphaeria dothidea</name>
    <dbReference type="NCBI Taxonomy" id="55169"/>
    <lineage>
        <taxon>Eukaryota</taxon>
        <taxon>Fungi</taxon>
        <taxon>Dikarya</taxon>
        <taxon>Ascomycota</taxon>
        <taxon>Pezizomycotina</taxon>
        <taxon>Dothideomycetes</taxon>
        <taxon>Dothideomycetes incertae sedis</taxon>
        <taxon>Botryosphaeriales</taxon>
        <taxon>Botryosphaeriaceae</taxon>
        <taxon>Botryosphaeria</taxon>
    </lineage>
</organism>
<evidence type="ECO:0000313" key="2">
    <source>
        <dbReference type="Proteomes" id="UP000572817"/>
    </source>
</evidence>
<name>A0A8H4N4J0_9PEZI</name>
<gene>
    <name evidence="1" type="ORF">GTA08_BOTSDO08937</name>
</gene>
<dbReference type="EMBL" id="WWBZ02000062">
    <property type="protein sequence ID" value="KAF4302727.1"/>
    <property type="molecule type" value="Genomic_DNA"/>
</dbReference>
<proteinExistence type="predicted"/>
<dbReference type="PANTHER" id="PTHR42085">
    <property type="entry name" value="F-BOX DOMAIN-CONTAINING PROTEIN"/>
    <property type="match status" value="1"/>
</dbReference>